<dbReference type="OrthoDB" id="408373at2759"/>
<dbReference type="OMA" id="CIQGTDD"/>
<organism evidence="2 3">
    <name type="scientific">Pycnoporus cinnabarinus</name>
    <name type="common">Cinnabar-red polypore</name>
    <name type="synonym">Trametes cinnabarina</name>
    <dbReference type="NCBI Taxonomy" id="5643"/>
    <lineage>
        <taxon>Eukaryota</taxon>
        <taxon>Fungi</taxon>
        <taxon>Dikarya</taxon>
        <taxon>Basidiomycota</taxon>
        <taxon>Agaricomycotina</taxon>
        <taxon>Agaricomycetes</taxon>
        <taxon>Polyporales</taxon>
        <taxon>Polyporaceae</taxon>
        <taxon>Trametes</taxon>
    </lineage>
</organism>
<comment type="caution">
    <text evidence="2">The sequence shown here is derived from an EMBL/GenBank/DDBJ whole genome shotgun (WGS) entry which is preliminary data.</text>
</comment>
<evidence type="ECO:0000313" key="2">
    <source>
        <dbReference type="EMBL" id="CDO71826.1"/>
    </source>
</evidence>
<dbReference type="EMBL" id="CCBP010000107">
    <property type="protein sequence ID" value="CDO71826.1"/>
    <property type="molecule type" value="Genomic_DNA"/>
</dbReference>
<dbReference type="AlphaFoldDB" id="A0A060SCB2"/>
<reference evidence="2" key="1">
    <citation type="submission" date="2014-01" db="EMBL/GenBank/DDBJ databases">
        <title>The genome of the white-rot fungus Pycnoporus cinnabarinus: a basidiomycete model with a versatile arsenal for lignocellulosic biomass breakdown.</title>
        <authorList>
            <person name="Levasseur A."/>
            <person name="Lomascolo A."/>
            <person name="Ruiz-Duenas F.J."/>
            <person name="Uzan E."/>
            <person name="Piumi F."/>
            <person name="Kues U."/>
            <person name="Ram A.F.J."/>
            <person name="Murat C."/>
            <person name="Haon M."/>
            <person name="Benoit I."/>
            <person name="Arfi Y."/>
            <person name="Chevret D."/>
            <person name="Drula E."/>
            <person name="Kwon M.J."/>
            <person name="Gouret P."/>
            <person name="Lesage-Meessen L."/>
            <person name="Lombard V."/>
            <person name="Mariette J."/>
            <person name="Noirot C."/>
            <person name="Park J."/>
            <person name="Patyshakuliyeva A."/>
            <person name="Wieneger R.A.B."/>
            <person name="Wosten H.A.B."/>
            <person name="Martin F."/>
            <person name="Coutinho P.M."/>
            <person name="de Vries R."/>
            <person name="Martinez A.T."/>
            <person name="Klopp C."/>
            <person name="Pontarotti P."/>
            <person name="Henrissat B."/>
            <person name="Record E."/>
        </authorList>
    </citation>
    <scope>NUCLEOTIDE SEQUENCE [LARGE SCALE GENOMIC DNA]</scope>
    <source>
        <strain evidence="2">BRFM137</strain>
    </source>
</reference>
<dbReference type="InterPro" id="IPR000073">
    <property type="entry name" value="AB_hydrolase_1"/>
</dbReference>
<dbReference type="STRING" id="5643.A0A060SCB2"/>
<dbReference type="Pfam" id="PF00561">
    <property type="entry name" value="Abhydrolase_1"/>
    <property type="match status" value="1"/>
</dbReference>
<dbReference type="GO" id="GO:0016020">
    <property type="term" value="C:membrane"/>
    <property type="evidence" value="ECO:0007669"/>
    <property type="project" value="TreeGrafter"/>
</dbReference>
<sequence>MANSGDDTLVCTESAGDPTKPAIVFLHGLANCAAAWDGHFADPYLFQNFFLVRYDMRGHGMSGKPFEPEDYESIRFAEGFKAVCDGYGLKKPFFAGWSLGGSVVVDIVAAYGPSCIAGVLCIGGPVLSLTKYFPQCANPFLEITILSEPTDAIDVSIAANAFVDSCVAPNYPLSYSLKLKMLGAFVAQPRTVRVNHICRTQPSEFCEQHARDVPNMLRFVKEHYKDVEVKMLPGVGHSPALERVAETKLYIREWVTKVSAKQAM</sequence>
<dbReference type="GO" id="GO:0046464">
    <property type="term" value="P:acylglycerol catabolic process"/>
    <property type="evidence" value="ECO:0007669"/>
    <property type="project" value="TreeGrafter"/>
</dbReference>
<protein>
    <recommendedName>
        <fullName evidence="1">AB hydrolase-1 domain-containing protein</fullName>
    </recommendedName>
</protein>
<dbReference type="Gene3D" id="3.40.50.1820">
    <property type="entry name" value="alpha/beta hydrolase"/>
    <property type="match status" value="1"/>
</dbReference>
<dbReference type="InterPro" id="IPR029058">
    <property type="entry name" value="AB_hydrolase_fold"/>
</dbReference>
<dbReference type="PANTHER" id="PTHR43798:SF5">
    <property type="entry name" value="MONOACYLGLYCEROL LIPASE ABHD6"/>
    <property type="match status" value="1"/>
</dbReference>
<proteinExistence type="predicted"/>
<dbReference type="Proteomes" id="UP000029665">
    <property type="component" value="Unassembled WGS sequence"/>
</dbReference>
<name>A0A060SCB2_PYCCI</name>
<dbReference type="HOGENOM" id="CLU_020336_18_1_1"/>
<feature type="domain" description="AB hydrolase-1" evidence="1">
    <location>
        <begin position="21"/>
        <end position="126"/>
    </location>
</feature>
<gene>
    <name evidence="2" type="ORF">BN946_scf184939.g50</name>
</gene>
<dbReference type="InterPro" id="IPR050266">
    <property type="entry name" value="AB_hydrolase_sf"/>
</dbReference>
<evidence type="ECO:0000313" key="3">
    <source>
        <dbReference type="Proteomes" id="UP000029665"/>
    </source>
</evidence>
<dbReference type="PANTHER" id="PTHR43798">
    <property type="entry name" value="MONOACYLGLYCEROL LIPASE"/>
    <property type="match status" value="1"/>
</dbReference>
<accession>A0A060SCB2</accession>
<evidence type="ECO:0000259" key="1">
    <source>
        <dbReference type="Pfam" id="PF00561"/>
    </source>
</evidence>
<dbReference type="SUPFAM" id="SSF53474">
    <property type="entry name" value="alpha/beta-Hydrolases"/>
    <property type="match status" value="1"/>
</dbReference>
<dbReference type="GO" id="GO:0047372">
    <property type="term" value="F:monoacylglycerol lipase activity"/>
    <property type="evidence" value="ECO:0007669"/>
    <property type="project" value="TreeGrafter"/>
</dbReference>
<keyword evidence="3" id="KW-1185">Reference proteome</keyword>